<dbReference type="Proteomes" id="UP000615446">
    <property type="component" value="Unassembled WGS sequence"/>
</dbReference>
<evidence type="ECO:0000259" key="6">
    <source>
        <dbReference type="Pfam" id="PF01409"/>
    </source>
</evidence>
<evidence type="ECO:0000256" key="2">
    <source>
        <dbReference type="ARBA" id="ARBA00022741"/>
    </source>
</evidence>
<evidence type="ECO:0000256" key="5">
    <source>
        <dbReference type="ARBA" id="ARBA00023146"/>
    </source>
</evidence>
<evidence type="ECO:0000256" key="3">
    <source>
        <dbReference type="ARBA" id="ARBA00022840"/>
    </source>
</evidence>
<keyword evidence="3" id="KW-0067">ATP-binding</keyword>
<dbReference type="InterPro" id="IPR002319">
    <property type="entry name" value="Phenylalanyl-tRNA_Synthase"/>
</dbReference>
<dbReference type="GO" id="GO:0006412">
    <property type="term" value="P:translation"/>
    <property type="evidence" value="ECO:0007669"/>
    <property type="project" value="UniProtKB-KW"/>
</dbReference>
<dbReference type="AlphaFoldDB" id="A0A8H3LHD2"/>
<dbReference type="GO" id="GO:0043039">
    <property type="term" value="P:tRNA aminoacylation"/>
    <property type="evidence" value="ECO:0007669"/>
    <property type="project" value="InterPro"/>
</dbReference>
<dbReference type="Gene3D" id="3.30.930.10">
    <property type="entry name" value="Bira Bifunctional Protein, Domain 2"/>
    <property type="match status" value="1"/>
</dbReference>
<keyword evidence="4" id="KW-0648">Protein biosynthesis</keyword>
<keyword evidence="5" id="KW-0030">Aminoacyl-tRNA synthetase</keyword>
<protein>
    <submittedName>
        <fullName evidence="7">Phenylalanine--tRNA ligase alpha subunit</fullName>
    </submittedName>
</protein>
<keyword evidence="2" id="KW-0547">Nucleotide-binding</keyword>
<name>A0A8H3LHD2_9GLOM</name>
<reference evidence="7" key="1">
    <citation type="submission" date="2019-10" db="EMBL/GenBank/DDBJ databases">
        <title>Conservation and host-specific expression of non-tandemly repeated heterogenous ribosome RNA gene in arbuscular mycorrhizal fungi.</title>
        <authorList>
            <person name="Maeda T."/>
            <person name="Kobayashi Y."/>
            <person name="Nakagawa T."/>
            <person name="Ezawa T."/>
            <person name="Yamaguchi K."/>
            <person name="Bino T."/>
            <person name="Nishimoto Y."/>
            <person name="Shigenobu S."/>
            <person name="Kawaguchi M."/>
        </authorList>
    </citation>
    <scope>NUCLEOTIDE SEQUENCE</scope>
    <source>
        <strain evidence="7">HR1</strain>
    </source>
</reference>
<evidence type="ECO:0000256" key="4">
    <source>
        <dbReference type="ARBA" id="ARBA00022917"/>
    </source>
</evidence>
<proteinExistence type="predicted"/>
<evidence type="ECO:0000313" key="7">
    <source>
        <dbReference type="EMBL" id="GES86290.1"/>
    </source>
</evidence>
<feature type="domain" description="Phenylalanyl-tRNA synthetase" evidence="6">
    <location>
        <begin position="36"/>
        <end position="94"/>
    </location>
</feature>
<accession>A0A8H3LHD2</accession>
<dbReference type="EMBL" id="BLAL01000160">
    <property type="protein sequence ID" value="GES86290.1"/>
    <property type="molecule type" value="Genomic_DNA"/>
</dbReference>
<comment type="caution">
    <text evidence="7">The sequence shown here is derived from an EMBL/GenBank/DDBJ whole genome shotgun (WGS) entry which is preliminary data.</text>
</comment>
<gene>
    <name evidence="7" type="ORF">RCL2_001335300</name>
</gene>
<dbReference type="GO" id="GO:0005524">
    <property type="term" value="F:ATP binding"/>
    <property type="evidence" value="ECO:0007669"/>
    <property type="project" value="UniProtKB-KW"/>
</dbReference>
<keyword evidence="1 7" id="KW-0436">Ligase</keyword>
<dbReference type="GO" id="GO:0000049">
    <property type="term" value="F:tRNA binding"/>
    <property type="evidence" value="ECO:0007669"/>
    <property type="project" value="InterPro"/>
</dbReference>
<sequence>MKRWESRISGLNLLTTHTLNQVWKFFHIMKLVLKLGLGKWVEIGNSGMFRPEMLEPMGLDPEVRVIAWGLGLERPAMIKYGLENIRELLGHKVNLAMIENNPICAFDLI</sequence>
<organism evidence="7 8">
    <name type="scientific">Rhizophagus clarus</name>
    <dbReference type="NCBI Taxonomy" id="94130"/>
    <lineage>
        <taxon>Eukaryota</taxon>
        <taxon>Fungi</taxon>
        <taxon>Fungi incertae sedis</taxon>
        <taxon>Mucoromycota</taxon>
        <taxon>Glomeromycotina</taxon>
        <taxon>Glomeromycetes</taxon>
        <taxon>Glomerales</taxon>
        <taxon>Glomeraceae</taxon>
        <taxon>Rhizophagus</taxon>
    </lineage>
</organism>
<dbReference type="InterPro" id="IPR045864">
    <property type="entry name" value="aa-tRNA-synth_II/BPL/LPL"/>
</dbReference>
<dbReference type="Pfam" id="PF01409">
    <property type="entry name" value="tRNA-synt_2d"/>
    <property type="match status" value="1"/>
</dbReference>
<evidence type="ECO:0000313" key="8">
    <source>
        <dbReference type="Proteomes" id="UP000615446"/>
    </source>
</evidence>
<dbReference type="GO" id="GO:0004812">
    <property type="term" value="F:aminoacyl-tRNA ligase activity"/>
    <property type="evidence" value="ECO:0007669"/>
    <property type="project" value="UniProtKB-KW"/>
</dbReference>
<dbReference type="OrthoDB" id="238316at2759"/>
<evidence type="ECO:0000256" key="1">
    <source>
        <dbReference type="ARBA" id="ARBA00022598"/>
    </source>
</evidence>
<dbReference type="SUPFAM" id="SSF55681">
    <property type="entry name" value="Class II aaRS and biotin synthetases"/>
    <property type="match status" value="1"/>
</dbReference>